<sequence length="138" mass="15563">MANTTIIAPRGASHTALQSTYLKKLEETTTALLNNYTSIFQAGRIYTEQSEQIGNSKGNLHLDTIANNLLYNSESLLKMINELKHSILVSDFETINDGIDTQIKQYETFSQQVEPVIEKLNAEISFALHELEEESQRT</sequence>
<accession>A0A2P6NW03</accession>
<dbReference type="InterPro" id="IPR009332">
    <property type="entry name" value="Med22"/>
</dbReference>
<reference evidence="5 6" key="1">
    <citation type="journal article" date="2018" name="Genome Biol. Evol.">
        <title>Multiple Roots of Fruiting Body Formation in Amoebozoa.</title>
        <authorList>
            <person name="Hillmann F."/>
            <person name="Forbes G."/>
            <person name="Novohradska S."/>
            <person name="Ferling I."/>
            <person name="Riege K."/>
            <person name="Groth M."/>
            <person name="Westermann M."/>
            <person name="Marz M."/>
            <person name="Spaller T."/>
            <person name="Winckler T."/>
            <person name="Schaap P."/>
            <person name="Glockner G."/>
        </authorList>
    </citation>
    <scope>NUCLEOTIDE SEQUENCE [LARGE SCALE GENOMIC DNA]</scope>
    <source>
        <strain evidence="5 6">Jena</strain>
    </source>
</reference>
<organism evidence="5 6">
    <name type="scientific">Planoprotostelium fungivorum</name>
    <dbReference type="NCBI Taxonomy" id="1890364"/>
    <lineage>
        <taxon>Eukaryota</taxon>
        <taxon>Amoebozoa</taxon>
        <taxon>Evosea</taxon>
        <taxon>Variosea</taxon>
        <taxon>Cavosteliida</taxon>
        <taxon>Cavosteliaceae</taxon>
        <taxon>Planoprotostelium</taxon>
    </lineage>
</organism>
<dbReference type="EMBL" id="MDYQ01000014">
    <property type="protein sequence ID" value="PRP88142.1"/>
    <property type="molecule type" value="Genomic_DNA"/>
</dbReference>
<gene>
    <name evidence="5" type="ORF">PROFUN_04233</name>
</gene>
<dbReference type="OrthoDB" id="203279at2759"/>
<dbReference type="GO" id="GO:0006357">
    <property type="term" value="P:regulation of transcription by RNA polymerase II"/>
    <property type="evidence" value="ECO:0007669"/>
    <property type="project" value="InterPro"/>
</dbReference>
<evidence type="ECO:0000256" key="1">
    <source>
        <dbReference type="ARBA" id="ARBA00004123"/>
    </source>
</evidence>
<comment type="subcellular location">
    <subcellularLocation>
        <location evidence="1">Nucleus</location>
    </subcellularLocation>
</comment>
<keyword evidence="6" id="KW-1185">Reference proteome</keyword>
<keyword evidence="2" id="KW-0805">Transcription regulation</keyword>
<dbReference type="InParanoid" id="A0A2P6NW03"/>
<comment type="caution">
    <text evidence="5">The sequence shown here is derived from an EMBL/GenBank/DDBJ whole genome shotgun (WGS) entry which is preliminary data.</text>
</comment>
<dbReference type="Pfam" id="PF06179">
    <property type="entry name" value="Med22"/>
    <property type="match status" value="1"/>
</dbReference>
<keyword evidence="3" id="KW-0804">Transcription</keyword>
<evidence type="ECO:0000313" key="5">
    <source>
        <dbReference type="EMBL" id="PRP88142.1"/>
    </source>
</evidence>
<dbReference type="GO" id="GO:0016592">
    <property type="term" value="C:mediator complex"/>
    <property type="evidence" value="ECO:0007669"/>
    <property type="project" value="InterPro"/>
</dbReference>
<dbReference type="AlphaFoldDB" id="A0A2P6NW03"/>
<evidence type="ECO:0000256" key="2">
    <source>
        <dbReference type="ARBA" id="ARBA00023015"/>
    </source>
</evidence>
<evidence type="ECO:0000313" key="6">
    <source>
        <dbReference type="Proteomes" id="UP000241769"/>
    </source>
</evidence>
<proteinExistence type="predicted"/>
<evidence type="ECO:0000256" key="3">
    <source>
        <dbReference type="ARBA" id="ARBA00023163"/>
    </source>
</evidence>
<dbReference type="GO" id="GO:0003712">
    <property type="term" value="F:transcription coregulator activity"/>
    <property type="evidence" value="ECO:0007669"/>
    <property type="project" value="InterPro"/>
</dbReference>
<protein>
    <submittedName>
        <fullName evidence="5">Mediator of RNA polymerase II transcription subunit 22 isoform c</fullName>
    </submittedName>
</protein>
<dbReference type="STRING" id="1890364.A0A2P6NW03"/>
<name>A0A2P6NW03_9EUKA</name>
<keyword evidence="4" id="KW-0539">Nucleus</keyword>
<evidence type="ECO:0000256" key="4">
    <source>
        <dbReference type="ARBA" id="ARBA00023242"/>
    </source>
</evidence>
<dbReference type="FunCoup" id="A0A2P6NW03">
    <property type="interactions" value="245"/>
</dbReference>
<dbReference type="Proteomes" id="UP000241769">
    <property type="component" value="Unassembled WGS sequence"/>
</dbReference>
<dbReference type="PANTHER" id="PTHR12434:SF6">
    <property type="entry name" value="MEDIATOR OF RNA POLYMERASE II TRANSCRIPTION SUBUNIT 22"/>
    <property type="match status" value="1"/>
</dbReference>
<dbReference type="PANTHER" id="PTHR12434">
    <property type="entry name" value="MEDIATOR OF RNA POLYMERASE II TRANSCRIPTION SUBUNIT 22"/>
    <property type="match status" value="1"/>
</dbReference>